<keyword evidence="3" id="KW-1185">Reference proteome</keyword>
<feature type="signal peptide" evidence="1">
    <location>
        <begin position="1"/>
        <end position="22"/>
    </location>
</feature>
<evidence type="ECO:0000256" key="1">
    <source>
        <dbReference type="SAM" id="SignalP"/>
    </source>
</evidence>
<dbReference type="AlphaFoldDB" id="A0A9W6GYD7"/>
<dbReference type="Proteomes" id="UP001144323">
    <property type="component" value="Unassembled WGS sequence"/>
</dbReference>
<dbReference type="EMBL" id="BSEC01000003">
    <property type="protein sequence ID" value="GLI95353.1"/>
    <property type="molecule type" value="Genomic_DNA"/>
</dbReference>
<keyword evidence="1" id="KW-0732">Signal</keyword>
<name>A0A9W6GYD7_9HYPH</name>
<reference evidence="2" key="1">
    <citation type="journal article" date="2023" name="Int. J. Syst. Evol. Microbiol.">
        <title>Methylocystis iwaonis sp. nov., a type II methane-oxidizing bacterium from surface soil of a rice paddy field in Japan, and emended description of the genus Methylocystis (ex Whittenbury et al. 1970) Bowman et al. 1993.</title>
        <authorList>
            <person name="Kaise H."/>
            <person name="Sawadogo J.B."/>
            <person name="Alam M.S."/>
            <person name="Ueno C."/>
            <person name="Dianou D."/>
            <person name="Shinjo R."/>
            <person name="Asakawa S."/>
        </authorList>
    </citation>
    <scope>NUCLEOTIDE SEQUENCE</scope>
    <source>
        <strain evidence="2">LMG27198</strain>
    </source>
</reference>
<proteinExistence type="predicted"/>
<sequence length="81" mass="8656">MSKSRLLAFLLVTFAGAGPALAHVYPCYHRHAIGPCAPSWGRPGPFIDYWAAAPLRYARPHDPWGEIVLEGAAGADAPEGD</sequence>
<organism evidence="2 3">
    <name type="scientific">Methylocystis echinoides</name>
    <dbReference type="NCBI Taxonomy" id="29468"/>
    <lineage>
        <taxon>Bacteria</taxon>
        <taxon>Pseudomonadati</taxon>
        <taxon>Pseudomonadota</taxon>
        <taxon>Alphaproteobacteria</taxon>
        <taxon>Hyphomicrobiales</taxon>
        <taxon>Methylocystaceae</taxon>
        <taxon>Methylocystis</taxon>
    </lineage>
</organism>
<comment type="caution">
    <text evidence="2">The sequence shown here is derived from an EMBL/GenBank/DDBJ whole genome shotgun (WGS) entry which is preliminary data.</text>
</comment>
<feature type="chain" id="PRO_5040908199" evidence="1">
    <location>
        <begin position="23"/>
        <end position="81"/>
    </location>
</feature>
<accession>A0A9W6GYD7</accession>
<gene>
    <name evidence="2" type="ORF">LMG27198_43450</name>
</gene>
<protein>
    <submittedName>
        <fullName evidence="2">Uncharacterized protein</fullName>
    </submittedName>
</protein>
<evidence type="ECO:0000313" key="2">
    <source>
        <dbReference type="EMBL" id="GLI95353.1"/>
    </source>
</evidence>
<evidence type="ECO:0000313" key="3">
    <source>
        <dbReference type="Proteomes" id="UP001144323"/>
    </source>
</evidence>